<proteinExistence type="predicted"/>
<dbReference type="PANTHER" id="PTHR43479:SF11">
    <property type="entry name" value="ACREF_ENVCD OPERON REPRESSOR-RELATED"/>
    <property type="match status" value="1"/>
</dbReference>
<protein>
    <submittedName>
        <fullName evidence="4">TetR/AcrR family transcriptional regulator</fullName>
    </submittedName>
</protein>
<dbReference type="PANTHER" id="PTHR43479">
    <property type="entry name" value="ACREF/ENVCD OPERON REPRESSOR-RELATED"/>
    <property type="match status" value="1"/>
</dbReference>
<comment type="caution">
    <text evidence="4">The sequence shown here is derived from an EMBL/GenBank/DDBJ whole genome shotgun (WGS) entry which is preliminary data.</text>
</comment>
<evidence type="ECO:0000259" key="3">
    <source>
        <dbReference type="PROSITE" id="PS50977"/>
    </source>
</evidence>
<dbReference type="InterPro" id="IPR050624">
    <property type="entry name" value="HTH-type_Tx_Regulator"/>
</dbReference>
<dbReference type="InterPro" id="IPR009057">
    <property type="entry name" value="Homeodomain-like_sf"/>
</dbReference>
<feature type="DNA-binding region" description="H-T-H motif" evidence="2">
    <location>
        <begin position="56"/>
        <end position="75"/>
    </location>
</feature>
<dbReference type="Proteomes" id="UP001080333">
    <property type="component" value="Unassembled WGS sequence"/>
</dbReference>
<evidence type="ECO:0000256" key="1">
    <source>
        <dbReference type="ARBA" id="ARBA00023125"/>
    </source>
</evidence>
<dbReference type="InterPro" id="IPR001647">
    <property type="entry name" value="HTH_TetR"/>
</dbReference>
<evidence type="ECO:0000256" key="2">
    <source>
        <dbReference type="PROSITE-ProRule" id="PRU00335"/>
    </source>
</evidence>
<dbReference type="PROSITE" id="PS50977">
    <property type="entry name" value="HTH_TETR_2"/>
    <property type="match status" value="1"/>
</dbReference>
<sequence>MSIKSYNKNIEMTRCHLQKGNFMAKEILSRLSQEKIKKIRSSLLKEFSEYNISEAQVSRIVKEANISRGSFYTYFSDLFDAYNWILSQVLTEVHQRKAEGSLNSAELLILSAEDNEYFNFLRKYFEINESLLRVWNSKNHKSPDYNFVEHVLNEDETRKWVKDLITHEAIRQSFLHPEERENIVLHLKAAEKLIGEKEV</sequence>
<name>A0A9X3E845_9LACO</name>
<organism evidence="4 5">
    <name type="scientific">Leuconostoc falkenbergense</name>
    <dbReference type="NCBI Taxonomy" id="2766470"/>
    <lineage>
        <taxon>Bacteria</taxon>
        <taxon>Bacillati</taxon>
        <taxon>Bacillota</taxon>
        <taxon>Bacilli</taxon>
        <taxon>Lactobacillales</taxon>
        <taxon>Lactobacillaceae</taxon>
        <taxon>Leuconostoc</taxon>
    </lineage>
</organism>
<dbReference type="SUPFAM" id="SSF46689">
    <property type="entry name" value="Homeodomain-like"/>
    <property type="match status" value="1"/>
</dbReference>
<accession>A0A9X3E845</accession>
<dbReference type="AlphaFoldDB" id="A0A9X3E845"/>
<feature type="domain" description="HTH tetR-type" evidence="3">
    <location>
        <begin position="33"/>
        <end position="93"/>
    </location>
</feature>
<reference evidence="4" key="1">
    <citation type="submission" date="2018-08" db="EMBL/GenBank/DDBJ databases">
        <title>Draft genome sequences of Leuconostoc spp. and Weissella spp. with biocontrol potential.</title>
        <authorList>
            <person name="Lo R."/>
            <person name="Ho V.T.T."/>
            <person name="Turner M.S."/>
        </authorList>
    </citation>
    <scope>NUCLEOTIDE SEQUENCE</scope>
    <source>
        <strain evidence="4">156</strain>
    </source>
</reference>
<dbReference type="Gene3D" id="1.10.357.10">
    <property type="entry name" value="Tetracycline Repressor, domain 2"/>
    <property type="match status" value="1"/>
</dbReference>
<dbReference type="GO" id="GO:0003677">
    <property type="term" value="F:DNA binding"/>
    <property type="evidence" value="ECO:0007669"/>
    <property type="project" value="UniProtKB-UniRule"/>
</dbReference>
<keyword evidence="1 2" id="KW-0238">DNA-binding</keyword>
<dbReference type="EMBL" id="QVOQ01000011">
    <property type="protein sequence ID" value="MCX7578869.1"/>
    <property type="molecule type" value="Genomic_DNA"/>
</dbReference>
<evidence type="ECO:0000313" key="4">
    <source>
        <dbReference type="EMBL" id="MCX7578869.1"/>
    </source>
</evidence>
<gene>
    <name evidence="4" type="ORF">D0502_05660</name>
</gene>
<evidence type="ECO:0000313" key="5">
    <source>
        <dbReference type="Proteomes" id="UP001080333"/>
    </source>
</evidence>
<dbReference type="Pfam" id="PF00440">
    <property type="entry name" value="TetR_N"/>
    <property type="match status" value="1"/>
</dbReference>